<dbReference type="EMBL" id="BSOW01000009">
    <property type="protein sequence ID" value="GLR86261.1"/>
    <property type="molecule type" value="Genomic_DNA"/>
</dbReference>
<evidence type="ECO:0008006" key="3">
    <source>
        <dbReference type="Google" id="ProtNLM"/>
    </source>
</evidence>
<dbReference type="Proteomes" id="UP001156905">
    <property type="component" value="Unassembled WGS sequence"/>
</dbReference>
<gene>
    <name evidence="1" type="ORF">GCM10007857_29720</name>
</gene>
<organism evidence="1 2">
    <name type="scientific">Bradyrhizobium iriomotense</name>
    <dbReference type="NCBI Taxonomy" id="441950"/>
    <lineage>
        <taxon>Bacteria</taxon>
        <taxon>Pseudomonadati</taxon>
        <taxon>Pseudomonadota</taxon>
        <taxon>Alphaproteobacteria</taxon>
        <taxon>Hyphomicrobiales</taxon>
        <taxon>Nitrobacteraceae</taxon>
        <taxon>Bradyrhizobium</taxon>
    </lineage>
</organism>
<comment type="caution">
    <text evidence="1">The sequence shown here is derived from an EMBL/GenBank/DDBJ whole genome shotgun (WGS) entry which is preliminary data.</text>
</comment>
<reference evidence="2" key="1">
    <citation type="journal article" date="2019" name="Int. J. Syst. Evol. Microbiol.">
        <title>The Global Catalogue of Microorganisms (GCM) 10K type strain sequencing project: providing services to taxonomists for standard genome sequencing and annotation.</title>
        <authorList>
            <consortium name="The Broad Institute Genomics Platform"/>
            <consortium name="The Broad Institute Genome Sequencing Center for Infectious Disease"/>
            <person name="Wu L."/>
            <person name="Ma J."/>
        </authorList>
    </citation>
    <scope>NUCLEOTIDE SEQUENCE [LARGE SCALE GENOMIC DNA]</scope>
    <source>
        <strain evidence="2">NBRC 102520</strain>
    </source>
</reference>
<proteinExistence type="predicted"/>
<evidence type="ECO:0000313" key="2">
    <source>
        <dbReference type="Proteomes" id="UP001156905"/>
    </source>
</evidence>
<dbReference type="InterPro" id="IPR015797">
    <property type="entry name" value="NUDIX_hydrolase-like_dom_sf"/>
</dbReference>
<name>A0ABQ6AXH8_9BRAD</name>
<dbReference type="RefSeq" id="WP_284266453.1">
    <property type="nucleotide sequence ID" value="NZ_BSOW01000009.1"/>
</dbReference>
<dbReference type="SUPFAM" id="SSF55811">
    <property type="entry name" value="Nudix"/>
    <property type="match status" value="1"/>
</dbReference>
<protein>
    <recommendedName>
        <fullName evidence="3">NUDIX hydrolase</fullName>
    </recommendedName>
</protein>
<evidence type="ECO:0000313" key="1">
    <source>
        <dbReference type="EMBL" id="GLR86261.1"/>
    </source>
</evidence>
<accession>A0ABQ6AXH8</accession>
<sequence length="234" mass="25997">MTSPAIHRITTLDLTVRSQAWPFAEERRAEIAAHFADKQRERPQIWNGRILLGRDPVLSDGHLAASYFEADFASFLAWRDWGFPDKAVFNGFGMGALRASDGAFVMGEMSQRTVNAGRIYFPSGTPDLDDVRDGVLDIPGSVVREIEEETGLKPEDYRADADWHCVMTGHAIAMIRILDLDLPGEMARARIEANLAAQAEPELSAIHLVRGLGDLTPTMPRFVTAFIEQQFAAR</sequence>
<keyword evidence="2" id="KW-1185">Reference proteome</keyword>